<name>A0A5P1FW16_ASPOF</name>
<dbReference type="Pfam" id="PF01926">
    <property type="entry name" value="MMR_HSR1"/>
    <property type="match status" value="1"/>
</dbReference>
<dbReference type="PANTHER" id="PTHR46434">
    <property type="entry name" value="GENETIC INTERACTOR OF PROHIBITINS 3, MITOCHONDRIAL"/>
    <property type="match status" value="1"/>
</dbReference>
<reference evidence="5" key="1">
    <citation type="journal article" date="2017" name="Nat. Commun.">
        <title>The asparagus genome sheds light on the origin and evolution of a young Y chromosome.</title>
        <authorList>
            <person name="Harkess A."/>
            <person name="Zhou J."/>
            <person name="Xu C."/>
            <person name="Bowers J.E."/>
            <person name="Van der Hulst R."/>
            <person name="Ayyampalayam S."/>
            <person name="Mercati F."/>
            <person name="Riccardi P."/>
            <person name="McKain M.R."/>
            <person name="Kakrana A."/>
            <person name="Tang H."/>
            <person name="Ray J."/>
            <person name="Groenendijk J."/>
            <person name="Arikit S."/>
            <person name="Mathioni S.M."/>
            <person name="Nakano M."/>
            <person name="Shan H."/>
            <person name="Telgmann-Rauber A."/>
            <person name="Kanno A."/>
            <person name="Yue Z."/>
            <person name="Chen H."/>
            <person name="Li W."/>
            <person name="Chen Y."/>
            <person name="Xu X."/>
            <person name="Zhang Y."/>
            <person name="Luo S."/>
            <person name="Chen H."/>
            <person name="Gao J."/>
            <person name="Mao Z."/>
            <person name="Pires J.C."/>
            <person name="Luo M."/>
            <person name="Kudrna D."/>
            <person name="Wing R.A."/>
            <person name="Meyers B.C."/>
            <person name="Yi K."/>
            <person name="Kong H."/>
            <person name="Lavrijsen P."/>
            <person name="Sunseri F."/>
            <person name="Falavigna A."/>
            <person name="Ye Y."/>
            <person name="Leebens-Mack J.H."/>
            <person name="Chen G."/>
        </authorList>
    </citation>
    <scope>NUCLEOTIDE SEQUENCE [LARGE SCALE GENOMIC DNA]</scope>
    <source>
        <strain evidence="5">cv. DH0086</strain>
    </source>
</reference>
<feature type="region of interest" description="Disordered" evidence="2">
    <location>
        <begin position="1"/>
        <end position="24"/>
    </location>
</feature>
<dbReference type="PANTHER" id="PTHR46434:SF3">
    <property type="entry name" value="GTP-BINDING PROTEIN BRASSINAZOLE INSENSITIVE PALE GREEN 2, CHLOROPLASTIC"/>
    <property type="match status" value="1"/>
</dbReference>
<dbReference type="SUPFAM" id="SSF52540">
    <property type="entry name" value="P-loop containing nucleoside triphosphate hydrolases"/>
    <property type="match status" value="1"/>
</dbReference>
<dbReference type="Gramene" id="ONK81399">
    <property type="protein sequence ID" value="ONK81399"/>
    <property type="gene ID" value="A4U43_C01F28680"/>
</dbReference>
<proteinExistence type="predicted"/>
<feature type="compositionally biased region" description="Acidic residues" evidence="2">
    <location>
        <begin position="250"/>
        <end position="274"/>
    </location>
</feature>
<organism evidence="4 5">
    <name type="scientific">Asparagus officinalis</name>
    <name type="common">Garden asparagus</name>
    <dbReference type="NCBI Taxonomy" id="4686"/>
    <lineage>
        <taxon>Eukaryota</taxon>
        <taxon>Viridiplantae</taxon>
        <taxon>Streptophyta</taxon>
        <taxon>Embryophyta</taxon>
        <taxon>Tracheophyta</taxon>
        <taxon>Spermatophyta</taxon>
        <taxon>Magnoliopsida</taxon>
        <taxon>Liliopsida</taxon>
        <taxon>Asparagales</taxon>
        <taxon>Asparagaceae</taxon>
        <taxon>Asparagoideae</taxon>
        <taxon>Asparagus</taxon>
    </lineage>
</organism>
<dbReference type="PROSITE" id="PS51721">
    <property type="entry name" value="G_CP"/>
    <property type="match status" value="1"/>
</dbReference>
<feature type="region of interest" description="Disordered" evidence="2">
    <location>
        <begin position="133"/>
        <end position="162"/>
    </location>
</feature>
<dbReference type="InterPro" id="IPR030378">
    <property type="entry name" value="G_CP_dom"/>
</dbReference>
<dbReference type="InterPro" id="IPR006073">
    <property type="entry name" value="GTP-bd"/>
</dbReference>
<dbReference type="GO" id="GO:0009742">
    <property type="term" value="P:brassinosteroid mediated signaling pathway"/>
    <property type="evidence" value="ECO:0007669"/>
    <property type="project" value="TreeGrafter"/>
</dbReference>
<dbReference type="CDD" id="cd01855">
    <property type="entry name" value="YqeH"/>
    <property type="match status" value="1"/>
</dbReference>
<dbReference type="InterPro" id="IPR048422">
    <property type="entry name" value="NOA1/YqeH-like_C"/>
</dbReference>
<keyword evidence="1" id="KW-0175">Coiled coil</keyword>
<feature type="region of interest" description="Disordered" evidence="2">
    <location>
        <begin position="61"/>
        <end position="84"/>
    </location>
</feature>
<dbReference type="OMA" id="YGPICPG"/>
<evidence type="ECO:0000313" key="5">
    <source>
        <dbReference type="Proteomes" id="UP000243459"/>
    </source>
</evidence>
<evidence type="ECO:0000313" key="4">
    <source>
        <dbReference type="EMBL" id="ONK81399.1"/>
    </source>
</evidence>
<keyword evidence="5" id="KW-1185">Reference proteome</keyword>
<dbReference type="Pfam" id="PF21516">
    <property type="entry name" value="YqeH-like_C"/>
    <property type="match status" value="1"/>
</dbReference>
<sequence length="772" mass="86044">MGIRLASLSSSSSLPMAKAFPLTTPPPLTKLPTKSFPKCPWLFSPFFPLSSRNTPLTVTFSSRNAAPSKTPAPKPSLFSEGRDEDESRLVCPGCGIFMQDSNPNLPGFYQKPLSSPPKTPEDSDKLLFDELDVEEEEEIDGSQSKSDIGSEFDELLDRGKQEFDDEDEKLKIELCEFAPAGAGLDNIVEETPKKLIDEFDEEEEGEIHRYSSLTKYSLKELKGEKISEAEKRKKAREAKREEDLKMIGPDFDDDDPLLGDSDDELVEKEEEEIDWSQLKSDLGSEFGSFSDWDEEEFDDEDEKSKKELDGFAPAGVGYGNITEETLKKLKKEKISKAEKKKKAREAKKIEVEEENVAIVCARCHSLRNYGQVKNPNAENLIPDFDFDRLISTRLMRPTTSAPLVVMVVDSVDFDGSFPKRAAKSLFKALEGNKKNPKITKLPKLVLVATKVDLLPSQISPTRLDRWVRNRAKVAGAPKLSGVYLVSARKDLGVRNLLSFIKDLAGPRGNVWVIGAQNAGKSTLINTFAKKEGVKATRLTEAPIPGTTLGILRIPGILPAKAKMYDTPGLLHPYLMSMRLNREEQKMVEIRKELQPRTYRMKAGQSVHVGGLMRLDLNHSSVDTIYISIWASPNVSLHMGKTENADEIRDKHVGMRLQPPISWDRVSELGEWKPKEIKVSGVSWDVNSIDIAISGLGWFSLGMKGEATLTLWTFDGVEVTQREPLVLDRAPFLERPGFLLPKAISDFIGNQSKIGAKAKKMEETNLTGVALSQ</sequence>
<dbReference type="InterPro" id="IPR027417">
    <property type="entry name" value="P-loop_NTPase"/>
</dbReference>
<dbReference type="OrthoDB" id="1696305at2759"/>
<evidence type="ECO:0000256" key="1">
    <source>
        <dbReference type="SAM" id="Coils"/>
    </source>
</evidence>
<dbReference type="AlphaFoldDB" id="A0A5P1FW16"/>
<gene>
    <name evidence="4" type="ORF">A4U43_C01F28680</name>
</gene>
<dbReference type="Proteomes" id="UP000243459">
    <property type="component" value="Chromosome 1"/>
</dbReference>
<feature type="domain" description="CP-type G" evidence="3">
    <location>
        <begin position="391"/>
        <end position="572"/>
    </location>
</feature>
<accession>A0A5P1FW16</accession>
<evidence type="ECO:0000259" key="3">
    <source>
        <dbReference type="PROSITE" id="PS51721"/>
    </source>
</evidence>
<dbReference type="GO" id="GO:0009570">
    <property type="term" value="C:chloroplast stroma"/>
    <property type="evidence" value="ECO:0007669"/>
    <property type="project" value="TreeGrafter"/>
</dbReference>
<dbReference type="GO" id="GO:0005739">
    <property type="term" value="C:mitochondrion"/>
    <property type="evidence" value="ECO:0007669"/>
    <property type="project" value="TreeGrafter"/>
</dbReference>
<dbReference type="GO" id="GO:1901259">
    <property type="term" value="P:chloroplast rRNA processing"/>
    <property type="evidence" value="ECO:0007669"/>
    <property type="project" value="TreeGrafter"/>
</dbReference>
<evidence type="ECO:0000256" key="2">
    <source>
        <dbReference type="SAM" id="MobiDB-lite"/>
    </source>
</evidence>
<feature type="coiled-coil region" evidence="1">
    <location>
        <begin position="326"/>
        <end position="354"/>
    </location>
</feature>
<dbReference type="Gene3D" id="3.40.50.300">
    <property type="entry name" value="P-loop containing nucleotide triphosphate hydrolases"/>
    <property type="match status" value="1"/>
</dbReference>
<dbReference type="GO" id="GO:0005525">
    <property type="term" value="F:GTP binding"/>
    <property type="evidence" value="ECO:0007669"/>
    <property type="project" value="InterPro"/>
</dbReference>
<dbReference type="InterPro" id="IPR050896">
    <property type="entry name" value="Mito_lipid_metab_GTPase"/>
</dbReference>
<feature type="region of interest" description="Disordered" evidence="2">
    <location>
        <begin position="228"/>
        <end position="274"/>
    </location>
</feature>
<protein>
    <recommendedName>
        <fullName evidence="3">CP-type G domain-containing protein</fullName>
    </recommendedName>
</protein>
<dbReference type="EMBL" id="CM007381">
    <property type="protein sequence ID" value="ONK81399.1"/>
    <property type="molecule type" value="Genomic_DNA"/>
</dbReference>